<dbReference type="Proteomes" id="UP000282674">
    <property type="component" value="Unassembled WGS sequence"/>
</dbReference>
<dbReference type="InterPro" id="IPR036890">
    <property type="entry name" value="HATPase_C_sf"/>
</dbReference>
<organism evidence="2 3">
    <name type="scientific">Actinomadura harenae</name>
    <dbReference type="NCBI Taxonomy" id="2483351"/>
    <lineage>
        <taxon>Bacteria</taxon>
        <taxon>Bacillati</taxon>
        <taxon>Actinomycetota</taxon>
        <taxon>Actinomycetes</taxon>
        <taxon>Streptosporangiales</taxon>
        <taxon>Thermomonosporaceae</taxon>
        <taxon>Actinomadura</taxon>
    </lineage>
</organism>
<keyword evidence="3" id="KW-1185">Reference proteome</keyword>
<comment type="caution">
    <text evidence="2">The sequence shown here is derived from an EMBL/GenBank/DDBJ whole genome shotgun (WGS) entry which is preliminary data.</text>
</comment>
<keyword evidence="2" id="KW-0067">ATP-binding</keyword>
<reference evidence="2 3" key="1">
    <citation type="submission" date="2018-10" db="EMBL/GenBank/DDBJ databases">
        <title>Isolation from soil.</title>
        <authorList>
            <person name="Hu J."/>
        </authorList>
    </citation>
    <scope>NUCLEOTIDE SEQUENCE [LARGE SCALE GENOMIC DNA]</scope>
    <source>
        <strain evidence="2 3">NEAU-Ht49</strain>
    </source>
</reference>
<dbReference type="AlphaFoldDB" id="A0A3M2LYJ6"/>
<gene>
    <name evidence="2" type="ORF">EBO15_20440</name>
</gene>
<dbReference type="Pfam" id="PF13581">
    <property type="entry name" value="HATPase_c_2"/>
    <property type="match status" value="1"/>
</dbReference>
<dbReference type="InterPro" id="IPR003594">
    <property type="entry name" value="HATPase_dom"/>
</dbReference>
<keyword evidence="2" id="KW-0547">Nucleotide-binding</keyword>
<name>A0A3M2LYJ6_9ACTN</name>
<proteinExistence type="predicted"/>
<evidence type="ECO:0000313" key="3">
    <source>
        <dbReference type="Proteomes" id="UP000282674"/>
    </source>
</evidence>
<protein>
    <submittedName>
        <fullName evidence="2">ATP-binding protein</fullName>
    </submittedName>
</protein>
<dbReference type="Gene3D" id="3.30.565.10">
    <property type="entry name" value="Histidine kinase-like ATPase, C-terminal domain"/>
    <property type="match status" value="1"/>
</dbReference>
<evidence type="ECO:0000259" key="1">
    <source>
        <dbReference type="Pfam" id="PF13581"/>
    </source>
</evidence>
<evidence type="ECO:0000313" key="2">
    <source>
        <dbReference type="EMBL" id="RMI42226.1"/>
    </source>
</evidence>
<dbReference type="GO" id="GO:0005524">
    <property type="term" value="F:ATP binding"/>
    <property type="evidence" value="ECO:0007669"/>
    <property type="project" value="UniProtKB-KW"/>
</dbReference>
<dbReference type="EMBL" id="RFFG01000035">
    <property type="protein sequence ID" value="RMI42226.1"/>
    <property type="molecule type" value="Genomic_DNA"/>
</dbReference>
<sequence length="284" mass="30733">MAAVQPMRDAAARVLSPWRLRSSRSSAPSVRPRAVVAFLLVKGPPVLVAIRWSVPGAADLALRSAQLVVRHPPQEEALSNKASTQSDHLDVFRSFSGPPITKTRLGRVAMMRRSAIGRTVAARMAVEPGVATFGVGPFTARVWRLHPARAERRAREIVRELLVRAGVPEDGVNDLELVAAELAANGVQHAEPPLELRVLFAGSSRRPLWCEIADADPFLGRVPDLLRPPPVLDDDDLDTLIYSLSTDGRGLSMVHALTEGRCAVYPTTTFSRPGIGKAIGFSLL</sequence>
<feature type="domain" description="Histidine kinase/HSP90-like ATPase" evidence="1">
    <location>
        <begin position="150"/>
        <end position="258"/>
    </location>
</feature>
<accession>A0A3M2LYJ6</accession>